<evidence type="ECO:0000256" key="5">
    <source>
        <dbReference type="ARBA" id="ARBA00022827"/>
    </source>
</evidence>
<dbReference type="InterPro" id="IPR036010">
    <property type="entry name" value="2Fe-2S_ferredoxin-like_sf"/>
</dbReference>
<dbReference type="SUPFAM" id="SSF52343">
    <property type="entry name" value="Ferredoxin reductase-like, C-terminal NADP-linked domain"/>
    <property type="match status" value="1"/>
</dbReference>
<dbReference type="Pfam" id="PF00970">
    <property type="entry name" value="FAD_binding_6"/>
    <property type="match status" value="1"/>
</dbReference>
<dbReference type="PROSITE" id="PS51085">
    <property type="entry name" value="2FE2S_FER_2"/>
    <property type="match status" value="1"/>
</dbReference>
<evidence type="ECO:0000256" key="7">
    <source>
        <dbReference type="ARBA" id="ARBA00023004"/>
    </source>
</evidence>
<dbReference type="SUPFAM" id="SSF63380">
    <property type="entry name" value="Riboflavin synthase domain-like"/>
    <property type="match status" value="1"/>
</dbReference>
<sequence>MTALPDPATLPFPKSGLPLHRSQPHSLCLAERIAETSDTVTYVFDTLDGPLQHHPGQAVAIDLPMDTGTATRTFTIASGGLDPHRLSITVKAGPSGHATRWMHEHLAPGDRLSARGPFGRFTLLPYPGQPLLLIGGGSGFTPMMSMLRWLHGRGETTDVAVIQVARQVGDLLYTEELTRIAAEMPNLRLFEVVTAPKAGEVWRGYRGRPDRAMLRSMLPDAARRVVFCCGPDPFMTSMGQVLRAEGLDPARFLTETFGAAPVKAKVVAPTDDSAQTGLTVSYRGRDFDVSPDDTLVSALAAQGVRVPTGCGEGQCGTCRLKLVSGEVDMAQQGGLSESEVADGYILACCSRPKGPVTLADPA</sequence>
<keyword evidence="8" id="KW-0411">Iron-sulfur</keyword>
<keyword evidence="5" id="KW-0274">FAD</keyword>
<dbReference type="Gene3D" id="3.10.20.30">
    <property type="match status" value="1"/>
</dbReference>
<feature type="domain" description="2Fe-2S ferredoxin-type" evidence="11">
    <location>
        <begin position="276"/>
        <end position="362"/>
    </location>
</feature>
<evidence type="ECO:0000256" key="2">
    <source>
        <dbReference type="ARBA" id="ARBA00022630"/>
    </source>
</evidence>
<dbReference type="PRINTS" id="PR00371">
    <property type="entry name" value="FPNCR"/>
</dbReference>
<evidence type="ECO:0000259" key="12">
    <source>
        <dbReference type="PROSITE" id="PS51384"/>
    </source>
</evidence>
<evidence type="ECO:0000256" key="6">
    <source>
        <dbReference type="ARBA" id="ARBA00023002"/>
    </source>
</evidence>
<dbReference type="InterPro" id="IPR017927">
    <property type="entry name" value="FAD-bd_FR_type"/>
</dbReference>
<evidence type="ECO:0000256" key="1">
    <source>
        <dbReference type="ARBA" id="ARBA00001974"/>
    </source>
</evidence>
<dbReference type="PROSITE" id="PS51384">
    <property type="entry name" value="FAD_FR"/>
    <property type="match status" value="1"/>
</dbReference>
<dbReference type="InterPro" id="IPR006058">
    <property type="entry name" value="2Fe2S_fd_BS"/>
</dbReference>
<keyword evidence="2" id="KW-0285">Flavoprotein</keyword>
<dbReference type="EMBL" id="WWEN01000005">
    <property type="protein sequence ID" value="MYM56271.1"/>
    <property type="molecule type" value="Genomic_DNA"/>
</dbReference>
<dbReference type="Pfam" id="PF00111">
    <property type="entry name" value="Fer2"/>
    <property type="match status" value="1"/>
</dbReference>
<keyword evidence="4" id="KW-0479">Metal-binding</keyword>
<dbReference type="InterPro" id="IPR001709">
    <property type="entry name" value="Flavoprot_Pyr_Nucl_cyt_Rdtase"/>
</dbReference>
<evidence type="ECO:0000313" key="13">
    <source>
        <dbReference type="EMBL" id="MYM56271.1"/>
    </source>
</evidence>
<dbReference type="Pfam" id="PF00175">
    <property type="entry name" value="NAD_binding_1"/>
    <property type="match status" value="1"/>
</dbReference>
<dbReference type="Proteomes" id="UP000479043">
    <property type="component" value="Unassembled WGS sequence"/>
</dbReference>
<evidence type="ECO:0000256" key="4">
    <source>
        <dbReference type="ARBA" id="ARBA00022723"/>
    </source>
</evidence>
<evidence type="ECO:0000259" key="11">
    <source>
        <dbReference type="PROSITE" id="PS51085"/>
    </source>
</evidence>
<dbReference type="GO" id="GO:0016491">
    <property type="term" value="F:oxidoreductase activity"/>
    <property type="evidence" value="ECO:0007669"/>
    <property type="project" value="UniProtKB-KW"/>
</dbReference>
<dbReference type="PANTHER" id="PTHR47354">
    <property type="entry name" value="NADH OXIDOREDUCTASE HCR"/>
    <property type="match status" value="1"/>
</dbReference>
<dbReference type="Gene3D" id="2.40.30.10">
    <property type="entry name" value="Translation factors"/>
    <property type="match status" value="1"/>
</dbReference>
<dbReference type="InterPro" id="IPR050415">
    <property type="entry name" value="MRET"/>
</dbReference>
<comment type="similarity">
    <text evidence="10">In the N-terminal section; belongs to the FAD-binding oxidoreductase type 6 family.</text>
</comment>
<evidence type="ECO:0000256" key="10">
    <source>
        <dbReference type="ARBA" id="ARBA00061434"/>
    </source>
</evidence>
<dbReference type="InterPro" id="IPR001433">
    <property type="entry name" value="OxRdtase_FAD/NAD-bd"/>
</dbReference>
<keyword evidence="7" id="KW-0408">Iron</keyword>
<protein>
    <submittedName>
        <fullName evidence="13">2Fe-2S iron-sulfur cluster binding domain-containing protein</fullName>
    </submittedName>
</protein>
<evidence type="ECO:0000256" key="3">
    <source>
        <dbReference type="ARBA" id="ARBA00022714"/>
    </source>
</evidence>
<accession>A0A6L8LJP5</accession>
<evidence type="ECO:0000313" key="14">
    <source>
        <dbReference type="Proteomes" id="UP000479043"/>
    </source>
</evidence>
<dbReference type="Gene3D" id="3.40.50.80">
    <property type="entry name" value="Nucleotide-binding domain of ferredoxin-NADP reductase (FNR) module"/>
    <property type="match status" value="1"/>
</dbReference>
<dbReference type="PANTHER" id="PTHR47354:SF6">
    <property type="entry name" value="NADH OXIDOREDUCTASE HCR"/>
    <property type="match status" value="1"/>
</dbReference>
<gene>
    <name evidence="13" type="ORF">GR167_13215</name>
</gene>
<keyword evidence="14" id="KW-1185">Reference proteome</keyword>
<name>A0A6L8LJP5_9RHOB</name>
<comment type="cofactor">
    <cofactor evidence="9">
        <name>[2Fe-2S] cluster</name>
        <dbReference type="ChEBI" id="CHEBI:190135"/>
    </cofactor>
</comment>
<dbReference type="InterPro" id="IPR008333">
    <property type="entry name" value="Cbr1-like_FAD-bd_dom"/>
</dbReference>
<proteinExistence type="inferred from homology"/>
<keyword evidence="3" id="KW-0001">2Fe-2S</keyword>
<dbReference type="InterPro" id="IPR012675">
    <property type="entry name" value="Beta-grasp_dom_sf"/>
</dbReference>
<dbReference type="PROSITE" id="PS00197">
    <property type="entry name" value="2FE2S_FER_1"/>
    <property type="match status" value="1"/>
</dbReference>
<feature type="domain" description="FAD-binding FR-type" evidence="12">
    <location>
        <begin position="22"/>
        <end position="124"/>
    </location>
</feature>
<evidence type="ECO:0000256" key="9">
    <source>
        <dbReference type="ARBA" id="ARBA00034078"/>
    </source>
</evidence>
<dbReference type="CDD" id="cd00207">
    <property type="entry name" value="fer2"/>
    <property type="match status" value="1"/>
</dbReference>
<comment type="caution">
    <text evidence="13">The sequence shown here is derived from an EMBL/GenBank/DDBJ whole genome shotgun (WGS) entry which is preliminary data.</text>
</comment>
<dbReference type="GO" id="GO:0051537">
    <property type="term" value="F:2 iron, 2 sulfur cluster binding"/>
    <property type="evidence" value="ECO:0007669"/>
    <property type="project" value="UniProtKB-KW"/>
</dbReference>
<reference evidence="13 14" key="1">
    <citation type="submission" date="2020-01" db="EMBL/GenBank/DDBJ databases">
        <authorList>
            <person name="Chen S."/>
        </authorList>
    </citation>
    <scope>NUCLEOTIDE SEQUENCE [LARGE SCALE GENOMIC DNA]</scope>
    <source>
        <strain evidence="13 14">GS-10</strain>
    </source>
</reference>
<comment type="cofactor">
    <cofactor evidence="1">
        <name>FAD</name>
        <dbReference type="ChEBI" id="CHEBI:57692"/>
    </cofactor>
</comment>
<dbReference type="InterPro" id="IPR039261">
    <property type="entry name" value="FNR_nucleotide-bd"/>
</dbReference>
<organism evidence="13 14">
    <name type="scientific">Thalassovita mangrovi</name>
    <dbReference type="NCBI Taxonomy" id="2692236"/>
    <lineage>
        <taxon>Bacteria</taxon>
        <taxon>Pseudomonadati</taxon>
        <taxon>Pseudomonadota</taxon>
        <taxon>Alphaproteobacteria</taxon>
        <taxon>Rhodobacterales</taxon>
        <taxon>Roseobacteraceae</taxon>
        <taxon>Thalassovita</taxon>
    </lineage>
</organism>
<keyword evidence="6" id="KW-0560">Oxidoreductase</keyword>
<dbReference type="AlphaFoldDB" id="A0A6L8LJP5"/>
<dbReference type="GO" id="GO:0046872">
    <property type="term" value="F:metal ion binding"/>
    <property type="evidence" value="ECO:0007669"/>
    <property type="project" value="UniProtKB-KW"/>
</dbReference>
<dbReference type="InterPro" id="IPR001041">
    <property type="entry name" value="2Fe-2S_ferredoxin-type"/>
</dbReference>
<dbReference type="RefSeq" id="WP_160974133.1">
    <property type="nucleotide sequence ID" value="NZ_WWEN01000005.1"/>
</dbReference>
<evidence type="ECO:0000256" key="8">
    <source>
        <dbReference type="ARBA" id="ARBA00023014"/>
    </source>
</evidence>
<dbReference type="InterPro" id="IPR017938">
    <property type="entry name" value="Riboflavin_synthase-like_b-brl"/>
</dbReference>
<dbReference type="SUPFAM" id="SSF54292">
    <property type="entry name" value="2Fe-2S ferredoxin-like"/>
    <property type="match status" value="1"/>
</dbReference>
<dbReference type="PRINTS" id="PR00406">
    <property type="entry name" value="CYTB5RDTASE"/>
</dbReference>